<keyword evidence="2" id="KW-0408">Iron</keyword>
<keyword evidence="1" id="KW-0677">Repeat</keyword>
<gene>
    <name evidence="4" type="ORF">HO133_006824</name>
</gene>
<name>A0A8H6C6C6_9LECA</name>
<feature type="region of interest" description="Disordered" evidence="3">
    <location>
        <begin position="362"/>
        <end position="385"/>
    </location>
</feature>
<dbReference type="SUPFAM" id="SSF50965">
    <property type="entry name" value="Galactose oxidase, central domain"/>
    <property type="match status" value="1"/>
</dbReference>
<sequence>MDPATVTGLVVAEQVLSTTVEGGAIATYGLAQSTQPLSATFKRVSSPAFLPRSNHSLTVLAGRAYIFGGEDESGKLAGDEVHIVTLPLKKKGNHDGEVDYKCVPSLGEGEDGKVPGPRAGHMAVAIGERIYLFGGKGTDGQAIEEMGRVWVFDTNTLGWSYIDPASDTATTSVPPARYHHGAASSEHPLPQTNASSKASYSEQITSTIAKLPSLMAKASSPQEPHGSLIICSGLSAPSSPLNDTWLFNITTRTWSALPSTPSTSPSPPSIALTYNRLYLITSTSDFGSEIHYLPITKETYSDARGEGEVGLTSSKNEWTTLPFPTNPFAPGPRPRKGAGLMPVTTGNGREYLLYFLGEKAATTQPAEPAEKEEEKTDKDEPTFWSDSYSYQVPAIPVTAAGIKDATRQAMGIATGEDTWAEVKVEAGIESKEKDSEGKAHPGPRGWFASCIVPSQPGSVVLWGGVNGKGETEGDGWLVDIGTAK</sequence>
<dbReference type="EMBL" id="JACCJB010000027">
    <property type="protein sequence ID" value="KAF6217486.1"/>
    <property type="molecule type" value="Genomic_DNA"/>
</dbReference>
<keyword evidence="5" id="KW-1185">Reference proteome</keyword>
<evidence type="ECO:0000256" key="1">
    <source>
        <dbReference type="ARBA" id="ARBA00022737"/>
    </source>
</evidence>
<feature type="compositionally biased region" description="Basic and acidic residues" evidence="3">
    <location>
        <begin position="368"/>
        <end position="381"/>
    </location>
</feature>
<evidence type="ECO:0008006" key="6">
    <source>
        <dbReference type="Google" id="ProtNLM"/>
    </source>
</evidence>
<accession>A0A8H6C6C6</accession>
<comment type="caution">
    <text evidence="4">The sequence shown here is derived from an EMBL/GenBank/DDBJ whole genome shotgun (WGS) entry which is preliminary data.</text>
</comment>
<dbReference type="RefSeq" id="XP_037146921.1">
    <property type="nucleotide sequence ID" value="XM_037297720.1"/>
</dbReference>
<feature type="region of interest" description="Disordered" evidence="3">
    <location>
        <begin position="316"/>
        <end position="335"/>
    </location>
</feature>
<proteinExistence type="predicted"/>
<reference evidence="4 5" key="1">
    <citation type="journal article" date="2020" name="Genomics">
        <title>Complete, high-quality genomes from long-read metagenomic sequencing of two wolf lichen thalli reveals enigmatic genome architecture.</title>
        <authorList>
            <person name="McKenzie S.K."/>
            <person name="Walston R.F."/>
            <person name="Allen J.L."/>
        </authorList>
    </citation>
    <scope>NUCLEOTIDE SEQUENCE [LARGE SCALE GENOMIC DNA]</scope>
    <source>
        <strain evidence="4">WasteWater1</strain>
    </source>
</reference>
<dbReference type="GeneID" id="59335224"/>
<dbReference type="Gene3D" id="2.120.10.80">
    <property type="entry name" value="Kelch-type beta propeller"/>
    <property type="match status" value="2"/>
</dbReference>
<protein>
    <recommendedName>
        <fullName evidence="6">Galactose oxidase</fullName>
    </recommendedName>
</protein>
<dbReference type="InterPro" id="IPR015915">
    <property type="entry name" value="Kelch-typ_b-propeller"/>
</dbReference>
<dbReference type="GO" id="GO:0019760">
    <property type="term" value="P:glucosinolate metabolic process"/>
    <property type="evidence" value="ECO:0007669"/>
    <property type="project" value="UniProtKB-ARBA"/>
</dbReference>
<evidence type="ECO:0000313" key="4">
    <source>
        <dbReference type="EMBL" id="KAF6217486.1"/>
    </source>
</evidence>
<evidence type="ECO:0000256" key="2">
    <source>
        <dbReference type="ARBA" id="ARBA00023004"/>
    </source>
</evidence>
<evidence type="ECO:0000313" key="5">
    <source>
        <dbReference type="Proteomes" id="UP000593566"/>
    </source>
</evidence>
<dbReference type="InterPro" id="IPR011043">
    <property type="entry name" value="Gal_Oxase/kelch_b-propeller"/>
</dbReference>
<organism evidence="4 5">
    <name type="scientific">Letharia lupina</name>
    <dbReference type="NCBI Taxonomy" id="560253"/>
    <lineage>
        <taxon>Eukaryota</taxon>
        <taxon>Fungi</taxon>
        <taxon>Dikarya</taxon>
        <taxon>Ascomycota</taxon>
        <taxon>Pezizomycotina</taxon>
        <taxon>Lecanoromycetes</taxon>
        <taxon>OSLEUM clade</taxon>
        <taxon>Lecanoromycetidae</taxon>
        <taxon>Lecanorales</taxon>
        <taxon>Lecanorineae</taxon>
        <taxon>Parmeliaceae</taxon>
        <taxon>Letharia</taxon>
    </lineage>
</organism>
<dbReference type="PANTHER" id="PTHR47435:SF10">
    <property type="entry name" value="TIP ELONGATION ABERRANT PROTEIN 3"/>
    <property type="match status" value="1"/>
</dbReference>
<evidence type="ECO:0000256" key="3">
    <source>
        <dbReference type="SAM" id="MobiDB-lite"/>
    </source>
</evidence>
<dbReference type="AlphaFoldDB" id="A0A8H6C6C6"/>
<feature type="region of interest" description="Disordered" evidence="3">
    <location>
        <begin position="170"/>
        <end position="194"/>
    </location>
</feature>
<dbReference type="Proteomes" id="UP000593566">
    <property type="component" value="Unassembled WGS sequence"/>
</dbReference>
<dbReference type="PANTHER" id="PTHR47435">
    <property type="entry name" value="KELCH REPEAT PROTEIN (AFU_ORTHOLOGUE AFUA_5G12780)"/>
    <property type="match status" value="1"/>
</dbReference>